<accession>A0A1J6KFN4</accession>
<dbReference type="Gramene" id="OIT23720">
    <property type="protein sequence ID" value="OIT23720"/>
    <property type="gene ID" value="A4A49_28266"/>
</dbReference>
<gene>
    <name evidence="2" type="ORF">A4A49_28266</name>
</gene>
<feature type="compositionally biased region" description="Low complexity" evidence="1">
    <location>
        <begin position="164"/>
        <end position="179"/>
    </location>
</feature>
<sequence length="372" mass="40812">MEIHLNQINQTKRSKLLLTFRRASGELATKSAGLKHKQAHCESTNGQQVSGEKPAAPTATVVQQVDVEKRAGQVHSTRKSGHVYDASDKSVTSHLEKVAAQNSKEEGWTMVRQNTSPEDGKGVDINLRLKTWADQVEEDEDDDFSDFNCIEDEECDDESLLSVGSPTTPSTRISPSSGGKSNLNSNAPVFVPKIASGDTANVQIQHANQTAVITPTKEPQISDHDRQLIDALETPKLNNLVQSAISKVLAHGQKIQGNHLSKIVQLQEPIGIVATTHEHMQQCDQRLLQSSAPSKMVEHGQKTSGKNKNAQFKASTIKPNGMVVKRHEPLCMVAQRLANQQLEANLRVDIFEKGEEEDLLDFEEGRPPSSIC</sequence>
<comment type="caution">
    <text evidence="2">The sequence shown here is derived from an EMBL/GenBank/DDBJ whole genome shotgun (WGS) entry which is preliminary data.</text>
</comment>
<evidence type="ECO:0000313" key="3">
    <source>
        <dbReference type="Proteomes" id="UP000187609"/>
    </source>
</evidence>
<evidence type="ECO:0000313" key="2">
    <source>
        <dbReference type="EMBL" id="OIT23720.1"/>
    </source>
</evidence>
<name>A0A1J6KFN4_NICAT</name>
<evidence type="ECO:0000256" key="1">
    <source>
        <dbReference type="SAM" id="MobiDB-lite"/>
    </source>
</evidence>
<organism evidence="2 3">
    <name type="scientific">Nicotiana attenuata</name>
    <name type="common">Coyote tobacco</name>
    <dbReference type="NCBI Taxonomy" id="49451"/>
    <lineage>
        <taxon>Eukaryota</taxon>
        <taxon>Viridiplantae</taxon>
        <taxon>Streptophyta</taxon>
        <taxon>Embryophyta</taxon>
        <taxon>Tracheophyta</taxon>
        <taxon>Spermatophyta</taxon>
        <taxon>Magnoliopsida</taxon>
        <taxon>eudicotyledons</taxon>
        <taxon>Gunneridae</taxon>
        <taxon>Pentapetalae</taxon>
        <taxon>asterids</taxon>
        <taxon>lamiids</taxon>
        <taxon>Solanales</taxon>
        <taxon>Solanaceae</taxon>
        <taxon>Nicotianoideae</taxon>
        <taxon>Nicotianeae</taxon>
        <taxon>Nicotiana</taxon>
    </lineage>
</organism>
<dbReference type="AlphaFoldDB" id="A0A1J6KFN4"/>
<reference evidence="2" key="1">
    <citation type="submission" date="2016-11" db="EMBL/GenBank/DDBJ databases">
        <title>The genome of Nicotiana attenuata.</title>
        <authorList>
            <person name="Xu S."/>
            <person name="Brockmoeller T."/>
            <person name="Gaquerel E."/>
            <person name="Navarro A."/>
            <person name="Kuhl H."/>
            <person name="Gase K."/>
            <person name="Ling Z."/>
            <person name="Zhou W."/>
            <person name="Kreitzer C."/>
            <person name="Stanke M."/>
            <person name="Tang H."/>
            <person name="Lyons E."/>
            <person name="Pandey P."/>
            <person name="Pandey S.P."/>
            <person name="Timmermann B."/>
            <person name="Baldwin I.T."/>
        </authorList>
    </citation>
    <scope>NUCLEOTIDE SEQUENCE [LARGE SCALE GENOMIC DNA]</scope>
    <source>
        <strain evidence="2">UT</strain>
    </source>
</reference>
<dbReference type="Proteomes" id="UP000187609">
    <property type="component" value="Unassembled WGS sequence"/>
</dbReference>
<dbReference type="EMBL" id="MJEQ01003264">
    <property type="protein sequence ID" value="OIT23720.1"/>
    <property type="molecule type" value="Genomic_DNA"/>
</dbReference>
<keyword evidence="3" id="KW-1185">Reference proteome</keyword>
<feature type="region of interest" description="Disordered" evidence="1">
    <location>
        <begin position="155"/>
        <end position="184"/>
    </location>
</feature>
<proteinExistence type="predicted"/>
<protein>
    <submittedName>
        <fullName evidence="2">Uncharacterized protein</fullName>
    </submittedName>
</protein>